<dbReference type="EMBL" id="JBHSMX010000008">
    <property type="protein sequence ID" value="MFC5519999.1"/>
    <property type="molecule type" value="Genomic_DNA"/>
</dbReference>
<accession>A0ABW0QBC3</accession>
<gene>
    <name evidence="1" type="ORF">ACFPP7_03590</name>
</gene>
<proteinExistence type="predicted"/>
<dbReference type="RefSeq" id="WP_157090304.1">
    <property type="nucleotide sequence ID" value="NZ_JBHSMX010000008.1"/>
</dbReference>
<reference evidence="2" key="1">
    <citation type="journal article" date="2019" name="Int. J. Syst. Evol. Microbiol.">
        <title>The Global Catalogue of Microorganisms (GCM) 10K type strain sequencing project: providing services to taxonomists for standard genome sequencing and annotation.</title>
        <authorList>
            <consortium name="The Broad Institute Genomics Platform"/>
            <consortium name="The Broad Institute Genome Sequencing Center for Infectious Disease"/>
            <person name="Wu L."/>
            <person name="Ma J."/>
        </authorList>
    </citation>
    <scope>NUCLEOTIDE SEQUENCE [LARGE SCALE GENOMIC DNA]</scope>
    <source>
        <strain evidence="2">CGMCC 4.7277</strain>
    </source>
</reference>
<comment type="caution">
    <text evidence="1">The sequence shown here is derived from an EMBL/GenBank/DDBJ whole genome shotgun (WGS) entry which is preliminary data.</text>
</comment>
<sequence length="58" mass="6748">MKKVAGYDHSENWLGHFDAVLRQMAQVRAQRELGIQLEVTGFDQDVCLHWNHLNTPKD</sequence>
<dbReference type="Proteomes" id="UP001596084">
    <property type="component" value="Unassembled WGS sequence"/>
</dbReference>
<protein>
    <submittedName>
        <fullName evidence="1">Uncharacterized protein</fullName>
    </submittedName>
</protein>
<evidence type="ECO:0000313" key="1">
    <source>
        <dbReference type="EMBL" id="MFC5519999.1"/>
    </source>
</evidence>
<keyword evidence="2" id="KW-1185">Reference proteome</keyword>
<evidence type="ECO:0000313" key="2">
    <source>
        <dbReference type="Proteomes" id="UP001596084"/>
    </source>
</evidence>
<organism evidence="1 2">
    <name type="scientific">Polaromonas jejuensis</name>
    <dbReference type="NCBI Taxonomy" id="457502"/>
    <lineage>
        <taxon>Bacteria</taxon>
        <taxon>Pseudomonadati</taxon>
        <taxon>Pseudomonadota</taxon>
        <taxon>Betaproteobacteria</taxon>
        <taxon>Burkholderiales</taxon>
        <taxon>Comamonadaceae</taxon>
        <taxon>Polaromonas</taxon>
    </lineage>
</organism>
<name>A0ABW0QBC3_9BURK</name>